<proteinExistence type="inferred from homology"/>
<reference evidence="3" key="1">
    <citation type="journal article" date="2021" name="PeerJ">
        <title>Extensive microbial diversity within the chicken gut microbiome revealed by metagenomics and culture.</title>
        <authorList>
            <person name="Gilroy R."/>
            <person name="Ravi A."/>
            <person name="Getino M."/>
            <person name="Pursley I."/>
            <person name="Horton D.L."/>
            <person name="Alikhan N.F."/>
            <person name="Baker D."/>
            <person name="Gharbi K."/>
            <person name="Hall N."/>
            <person name="Watson M."/>
            <person name="Adriaenssens E.M."/>
            <person name="Foster-Nyarko E."/>
            <person name="Jarju S."/>
            <person name="Secka A."/>
            <person name="Antonio M."/>
            <person name="Oren A."/>
            <person name="Chaudhuri R.R."/>
            <person name="La Ragione R."/>
            <person name="Hildebrand F."/>
            <person name="Pallen M.J."/>
        </authorList>
    </citation>
    <scope>NUCLEOTIDE SEQUENCE</scope>
    <source>
        <strain evidence="3">ChiBcec15-1070</strain>
    </source>
</reference>
<comment type="similarity">
    <text evidence="1">Belongs to the UPF0213 family.</text>
</comment>
<dbReference type="Gene3D" id="3.40.1440.10">
    <property type="entry name" value="GIY-YIG endonuclease"/>
    <property type="match status" value="2"/>
</dbReference>
<dbReference type="PANTHER" id="PTHR34477:SF1">
    <property type="entry name" value="UPF0213 PROTEIN YHBQ"/>
    <property type="match status" value="1"/>
</dbReference>
<name>A0A9D1QE41_9BACT</name>
<organism evidence="3 4">
    <name type="scientific">Candidatus Rikenella faecigallinarum</name>
    <dbReference type="NCBI Taxonomy" id="2838745"/>
    <lineage>
        <taxon>Bacteria</taxon>
        <taxon>Pseudomonadati</taxon>
        <taxon>Bacteroidota</taxon>
        <taxon>Bacteroidia</taxon>
        <taxon>Bacteroidales</taxon>
        <taxon>Rikenellaceae</taxon>
        <taxon>Rikenella</taxon>
    </lineage>
</organism>
<feature type="domain" description="GIY-YIG" evidence="2">
    <location>
        <begin position="8"/>
        <end position="87"/>
    </location>
</feature>
<dbReference type="InterPro" id="IPR050190">
    <property type="entry name" value="UPF0213_domain"/>
</dbReference>
<evidence type="ECO:0000313" key="3">
    <source>
        <dbReference type="EMBL" id="HIW11106.1"/>
    </source>
</evidence>
<dbReference type="AlphaFoldDB" id="A0A9D1QE41"/>
<evidence type="ECO:0000259" key="2">
    <source>
        <dbReference type="PROSITE" id="PS50164"/>
    </source>
</evidence>
<sequence>MPHTDTTYPIHIYVLELEDGFWYVGKTHHPKSRFWQHTHGKGAEWTKLHRVVRCAERRLFYVETEYDEDRHENETTLEWMKREGWRQVRGGAWCEVSEEKILRKLHRAGYFREVKSAKQTFAAQSGVRYVLELADEYYYVGYARNLKLALRHHEYGRGAAWTRLHKPLRLVSAEPFETPGGAVQNRRDIDPLVIDCFRRYGSDRVRGGSFTAVDEEEHLATLIRLGVEV</sequence>
<evidence type="ECO:0000256" key="1">
    <source>
        <dbReference type="ARBA" id="ARBA00007435"/>
    </source>
</evidence>
<reference evidence="3" key="2">
    <citation type="submission" date="2021-04" db="EMBL/GenBank/DDBJ databases">
        <authorList>
            <person name="Gilroy R."/>
        </authorList>
    </citation>
    <scope>NUCLEOTIDE SEQUENCE</scope>
    <source>
        <strain evidence="3">ChiBcec15-1070</strain>
    </source>
</reference>
<protein>
    <recommendedName>
        <fullName evidence="2">GIY-YIG domain-containing protein</fullName>
    </recommendedName>
</protein>
<evidence type="ECO:0000313" key="4">
    <source>
        <dbReference type="Proteomes" id="UP000823926"/>
    </source>
</evidence>
<dbReference type="PANTHER" id="PTHR34477">
    <property type="entry name" value="UPF0213 PROTEIN YHBQ"/>
    <property type="match status" value="1"/>
</dbReference>
<accession>A0A9D1QE41</accession>
<gene>
    <name evidence="3" type="ORF">H9888_06360</name>
</gene>
<dbReference type="InterPro" id="IPR035901">
    <property type="entry name" value="GIY-YIG_endonuc_sf"/>
</dbReference>
<dbReference type="Proteomes" id="UP000823926">
    <property type="component" value="Unassembled WGS sequence"/>
</dbReference>
<dbReference type="EMBL" id="DXHL01000030">
    <property type="protein sequence ID" value="HIW11106.1"/>
    <property type="molecule type" value="Genomic_DNA"/>
</dbReference>
<dbReference type="InterPro" id="IPR000305">
    <property type="entry name" value="GIY-YIG_endonuc"/>
</dbReference>
<dbReference type="SUPFAM" id="SSF82771">
    <property type="entry name" value="GIY-YIG endonuclease"/>
    <property type="match status" value="1"/>
</dbReference>
<comment type="caution">
    <text evidence="3">The sequence shown here is derived from an EMBL/GenBank/DDBJ whole genome shotgun (WGS) entry which is preliminary data.</text>
</comment>
<dbReference type="PROSITE" id="PS50164">
    <property type="entry name" value="GIY_YIG"/>
    <property type="match status" value="1"/>
</dbReference>